<dbReference type="CDD" id="cd17687">
    <property type="entry name" value="RUN_SGSM1_like"/>
    <property type="match status" value="1"/>
</dbReference>
<evidence type="ECO:0000313" key="5">
    <source>
        <dbReference type="Proteomes" id="UP000235965"/>
    </source>
</evidence>
<feature type="domain" description="RUN" evidence="3">
    <location>
        <begin position="36"/>
        <end position="201"/>
    </location>
</feature>
<sequence length="349" mass="38842">MAALYNDSDFKEKLIRNVKKEVKQIMEEAVTRKFVHEESSSITSLCGAVEACLSQGLRRRALGLFKTSSTTALLHKAAKSFGPAAVISRKVQEIENCDPNRRSSSSGDSTNRPPSGKPPLQKKNSAGGVMTSSGVQSPRYLWIRLALFEKQLAAIIDYLVQNSSKYYEKDSLVADPDYGSILSSLLVGPCALDYSKTKTQDHFWTDPPADELVQRHRISSGHATPPSCRRPALNFRRSLHAVSSEEGHRQIPISAKDYVESLHQNSRATLLYGKNNVLVLPKDLTEPMPGYLSLHQTAHSLTIKWTPNQLMNGYSEAEIQDKRRGSLPGIQAPRKHLLYRRSSTQTQLV</sequence>
<dbReference type="PROSITE" id="PS50826">
    <property type="entry name" value="RUN"/>
    <property type="match status" value="1"/>
</dbReference>
<proteinExistence type="predicted"/>
<dbReference type="SMART" id="SM00593">
    <property type="entry name" value="RUN"/>
    <property type="match status" value="1"/>
</dbReference>
<dbReference type="InterPro" id="IPR037213">
    <property type="entry name" value="Run_dom_sf"/>
</dbReference>
<evidence type="ECO:0000259" key="3">
    <source>
        <dbReference type="PROSITE" id="PS50826"/>
    </source>
</evidence>
<dbReference type="GO" id="GO:0005096">
    <property type="term" value="F:GTPase activator activity"/>
    <property type="evidence" value="ECO:0007669"/>
    <property type="project" value="UniProtKB-KW"/>
</dbReference>
<dbReference type="STRING" id="105785.A0A2J7QAP5"/>
<dbReference type="InterPro" id="IPR021935">
    <property type="entry name" value="SGSM1/2_RBD"/>
</dbReference>
<reference evidence="4 5" key="1">
    <citation type="submission" date="2017-12" db="EMBL/GenBank/DDBJ databases">
        <title>Hemimetabolous genomes reveal molecular basis of termite eusociality.</title>
        <authorList>
            <person name="Harrison M.C."/>
            <person name="Jongepier E."/>
            <person name="Robertson H.M."/>
            <person name="Arning N."/>
            <person name="Bitard-Feildel T."/>
            <person name="Chao H."/>
            <person name="Childers C.P."/>
            <person name="Dinh H."/>
            <person name="Doddapaneni H."/>
            <person name="Dugan S."/>
            <person name="Gowin J."/>
            <person name="Greiner C."/>
            <person name="Han Y."/>
            <person name="Hu H."/>
            <person name="Hughes D.S.T."/>
            <person name="Huylmans A.-K."/>
            <person name="Kemena C."/>
            <person name="Kremer L.P.M."/>
            <person name="Lee S.L."/>
            <person name="Lopez-Ezquerra A."/>
            <person name="Mallet L."/>
            <person name="Monroy-Kuhn J.M."/>
            <person name="Moser A."/>
            <person name="Murali S.C."/>
            <person name="Muzny D.M."/>
            <person name="Otani S."/>
            <person name="Piulachs M.-D."/>
            <person name="Poelchau M."/>
            <person name="Qu J."/>
            <person name="Schaub F."/>
            <person name="Wada-Katsumata A."/>
            <person name="Worley K.C."/>
            <person name="Xie Q."/>
            <person name="Ylla G."/>
            <person name="Poulsen M."/>
            <person name="Gibbs R.A."/>
            <person name="Schal C."/>
            <person name="Richards S."/>
            <person name="Belles X."/>
            <person name="Korb J."/>
            <person name="Bornberg-Bauer E."/>
        </authorList>
    </citation>
    <scope>NUCLEOTIDE SEQUENCE [LARGE SCALE GENOMIC DNA]</scope>
    <source>
        <tissue evidence="4">Whole body</tissue>
    </source>
</reference>
<dbReference type="Gene3D" id="2.30.29.230">
    <property type="match status" value="1"/>
</dbReference>
<accession>A0A2J7QAP5</accession>
<evidence type="ECO:0000256" key="2">
    <source>
        <dbReference type="SAM" id="MobiDB-lite"/>
    </source>
</evidence>
<evidence type="ECO:0000256" key="1">
    <source>
        <dbReference type="ARBA" id="ARBA00022468"/>
    </source>
</evidence>
<dbReference type="InParanoid" id="A0A2J7QAP5"/>
<dbReference type="Pfam" id="PF12068">
    <property type="entry name" value="PH_RBD"/>
    <property type="match status" value="1"/>
</dbReference>
<feature type="region of interest" description="Disordered" evidence="2">
    <location>
        <begin position="96"/>
        <end position="132"/>
    </location>
</feature>
<dbReference type="Gene3D" id="1.20.58.900">
    <property type="match status" value="1"/>
</dbReference>
<feature type="compositionally biased region" description="Polar residues" evidence="2">
    <location>
        <begin position="102"/>
        <end position="113"/>
    </location>
</feature>
<dbReference type="AlphaFoldDB" id="A0A2J7QAP5"/>
<gene>
    <name evidence="4" type="ORF">B7P43_G00636</name>
</gene>
<dbReference type="InterPro" id="IPR004012">
    <property type="entry name" value="Run_dom"/>
</dbReference>
<dbReference type="Proteomes" id="UP000235965">
    <property type="component" value="Unassembled WGS sequence"/>
</dbReference>
<protein>
    <recommendedName>
        <fullName evidence="3">RUN domain-containing protein</fullName>
    </recommendedName>
</protein>
<dbReference type="EMBL" id="NEVH01016329">
    <property type="protein sequence ID" value="PNF25656.1"/>
    <property type="molecule type" value="Genomic_DNA"/>
</dbReference>
<comment type="caution">
    <text evidence="4">The sequence shown here is derived from an EMBL/GenBank/DDBJ whole genome shotgun (WGS) entry which is preliminary data.</text>
</comment>
<name>A0A2J7QAP5_9NEOP</name>
<dbReference type="OrthoDB" id="10264062at2759"/>
<keyword evidence="1" id="KW-0343">GTPase activation</keyword>
<keyword evidence="5" id="KW-1185">Reference proteome</keyword>
<evidence type="ECO:0000313" key="4">
    <source>
        <dbReference type="EMBL" id="PNF25656.1"/>
    </source>
</evidence>
<organism evidence="4 5">
    <name type="scientific">Cryptotermes secundus</name>
    <dbReference type="NCBI Taxonomy" id="105785"/>
    <lineage>
        <taxon>Eukaryota</taxon>
        <taxon>Metazoa</taxon>
        <taxon>Ecdysozoa</taxon>
        <taxon>Arthropoda</taxon>
        <taxon>Hexapoda</taxon>
        <taxon>Insecta</taxon>
        <taxon>Pterygota</taxon>
        <taxon>Neoptera</taxon>
        <taxon>Polyneoptera</taxon>
        <taxon>Dictyoptera</taxon>
        <taxon>Blattodea</taxon>
        <taxon>Blattoidea</taxon>
        <taxon>Termitoidae</taxon>
        <taxon>Kalotermitidae</taxon>
        <taxon>Cryptotermitinae</taxon>
        <taxon>Cryptotermes</taxon>
    </lineage>
</organism>
<dbReference type="SUPFAM" id="SSF140741">
    <property type="entry name" value="RUN domain-like"/>
    <property type="match status" value="1"/>
</dbReference>
<dbReference type="Pfam" id="PF02759">
    <property type="entry name" value="RUN"/>
    <property type="match status" value="1"/>
</dbReference>